<dbReference type="InterPro" id="IPR001810">
    <property type="entry name" value="F-box_dom"/>
</dbReference>
<dbReference type="Pfam" id="PF03478">
    <property type="entry name" value="Beta-prop_KIB1-4"/>
    <property type="match status" value="2"/>
</dbReference>
<dbReference type="PANTHER" id="PTHR44259:SF114">
    <property type="entry name" value="OS06G0707300 PROTEIN"/>
    <property type="match status" value="1"/>
</dbReference>
<dbReference type="STRING" id="52838.A0A4S8JFJ4"/>
<dbReference type="PROSITE" id="PS50181">
    <property type="entry name" value="FBOX"/>
    <property type="match status" value="2"/>
</dbReference>
<dbReference type="PANTHER" id="PTHR44259">
    <property type="entry name" value="OS07G0183000 PROTEIN-RELATED"/>
    <property type="match status" value="1"/>
</dbReference>
<evidence type="ECO:0000313" key="3">
    <source>
        <dbReference type="Proteomes" id="UP000317650"/>
    </source>
</evidence>
<feature type="domain" description="F-box" evidence="1">
    <location>
        <begin position="392"/>
        <end position="439"/>
    </location>
</feature>
<protein>
    <recommendedName>
        <fullName evidence="1">F-box domain-containing protein</fullName>
    </recommendedName>
</protein>
<dbReference type="SUPFAM" id="SSF50965">
    <property type="entry name" value="Galactose oxidase, central domain"/>
    <property type="match status" value="1"/>
</dbReference>
<evidence type="ECO:0000259" key="1">
    <source>
        <dbReference type="PROSITE" id="PS50181"/>
    </source>
</evidence>
<dbReference type="SMART" id="SM00256">
    <property type="entry name" value="FBOX"/>
    <property type="match status" value="2"/>
</dbReference>
<dbReference type="AlphaFoldDB" id="A0A4S8JFJ4"/>
<dbReference type="Proteomes" id="UP000317650">
    <property type="component" value="Chromosome 7"/>
</dbReference>
<comment type="caution">
    <text evidence="2">The sequence shown here is derived from an EMBL/GenBank/DDBJ whole genome shotgun (WGS) entry which is preliminary data.</text>
</comment>
<dbReference type="InterPro" id="IPR036047">
    <property type="entry name" value="F-box-like_dom_sf"/>
</dbReference>
<dbReference type="InterPro" id="IPR005174">
    <property type="entry name" value="KIB1-4_b-propeller"/>
</dbReference>
<proteinExistence type="predicted"/>
<keyword evidence="3" id="KW-1185">Reference proteome</keyword>
<reference evidence="2 3" key="1">
    <citation type="journal article" date="2019" name="Nat. Plants">
        <title>Genome sequencing of Musa balbisiana reveals subgenome evolution and function divergence in polyploid bananas.</title>
        <authorList>
            <person name="Yao X."/>
        </authorList>
    </citation>
    <scope>NUCLEOTIDE SEQUENCE [LARGE SCALE GENOMIC DNA]</scope>
    <source>
        <strain evidence="3">cv. DH-PKW</strain>
        <tissue evidence="2">Leaves</tissue>
    </source>
</reference>
<organism evidence="2 3">
    <name type="scientific">Musa balbisiana</name>
    <name type="common">Banana</name>
    <dbReference type="NCBI Taxonomy" id="52838"/>
    <lineage>
        <taxon>Eukaryota</taxon>
        <taxon>Viridiplantae</taxon>
        <taxon>Streptophyta</taxon>
        <taxon>Embryophyta</taxon>
        <taxon>Tracheophyta</taxon>
        <taxon>Spermatophyta</taxon>
        <taxon>Magnoliopsida</taxon>
        <taxon>Liliopsida</taxon>
        <taxon>Zingiberales</taxon>
        <taxon>Musaceae</taxon>
        <taxon>Musa</taxon>
    </lineage>
</organism>
<evidence type="ECO:0000313" key="2">
    <source>
        <dbReference type="EMBL" id="THU59964.1"/>
    </source>
</evidence>
<dbReference type="EMBL" id="PYDT01000005">
    <property type="protein sequence ID" value="THU59964.1"/>
    <property type="molecule type" value="Genomic_DNA"/>
</dbReference>
<dbReference type="SUPFAM" id="SSF81383">
    <property type="entry name" value="F-box domain"/>
    <property type="match status" value="2"/>
</dbReference>
<accession>A0A4S8JFJ4</accession>
<dbReference type="Pfam" id="PF00646">
    <property type="entry name" value="F-box"/>
    <property type="match status" value="2"/>
</dbReference>
<feature type="domain" description="F-box" evidence="1">
    <location>
        <begin position="67"/>
        <end position="114"/>
    </location>
</feature>
<gene>
    <name evidence="2" type="ORF">C4D60_Mb07t07600</name>
</gene>
<name>A0A4S8JFJ4_MUSBA</name>
<dbReference type="InterPro" id="IPR011043">
    <property type="entry name" value="Gal_Oxase/kelch_b-propeller"/>
</dbReference>
<dbReference type="InterPro" id="IPR050942">
    <property type="entry name" value="F-box_BR-signaling"/>
</dbReference>
<sequence length="730" mass="84408">MIAEVGDTIPTRERHHSELLFPLDQMRNYECQQEDSITDALPPPVPQKFAIATDKNHRREIDADADAKPTRYIPIDIVESILMRMNPKYAMRLSLVCKDWRAVAARLEQIMRKTPWLIVSKYPKETFRLRGVVNKEVSFKIKVDGFPMSRTMFYNCSYGWLVTVLDLYNPMILFNPFSGVWLELPAYEPTPSFLCMSSAPTTPDCILLAHDYINRLYVWRPGHKFWTLEKSILEDFDTMLSFEGKFYAWHWHSGCLTIFKVLPLRSTKLVVPCPIDFTSCREPIVSLVESCGNILLVCIMKRRRQPLVIHGPTKFFIPLKSMEEAAAPNKAFAEMAIEDIPTTNNGVMVEMARRAVRVVVDSSLEVWRRLSVLRKSAIRRDKNDKRETDADARPIEYIPIDIVESFLMRMNPRDAVRLSGTCKEWRAIITRFNPTMRNTPWLLVTKIFKNSCRLQSVVDKEVSFKIRLHGFPSTRTLFDGCSHGWLVSDSNAPIHLLNPFSRAWLQLPHRQPAPYLFLCMSSAPTSPDCILLARDNHNHLCVWRPGDESWTLEKDKLQPFDAILSFEGQFYTWNHLGDCLTIFQVLPLRFRKLVVPCPMVFTNANILAMSLVESRGNILLVCTVEHSGKSLGVYVFQLDLENETWIKIERLGDQALFVDLLPYNRAISVSAREAGCCANRIYFTNIRHPFAHADFNVYNMDNHSIESFSRLSEHRRHVYGDRRWINPILN</sequence>